<organism evidence="2 3">
    <name type="scientific">Paraburkholderia megapolitana</name>
    <dbReference type="NCBI Taxonomy" id="420953"/>
    <lineage>
        <taxon>Bacteria</taxon>
        <taxon>Pseudomonadati</taxon>
        <taxon>Pseudomonadota</taxon>
        <taxon>Betaproteobacteria</taxon>
        <taxon>Burkholderiales</taxon>
        <taxon>Burkholderiaceae</taxon>
        <taxon>Paraburkholderia</taxon>
    </lineage>
</organism>
<evidence type="ECO:0000259" key="1">
    <source>
        <dbReference type="Pfam" id="PF18735"/>
    </source>
</evidence>
<reference evidence="2 3" key="1">
    <citation type="submission" date="2016-10" db="EMBL/GenBank/DDBJ databases">
        <authorList>
            <person name="de Groot N.N."/>
        </authorList>
    </citation>
    <scope>NUCLEOTIDE SEQUENCE [LARGE SCALE GENOMIC DNA]</scope>
    <source>
        <strain evidence="2 3">LMG 23650</strain>
    </source>
</reference>
<dbReference type="Proteomes" id="UP000199548">
    <property type="component" value="Unassembled WGS sequence"/>
</dbReference>
<evidence type="ECO:0000313" key="3">
    <source>
        <dbReference type="Proteomes" id="UP000199548"/>
    </source>
</evidence>
<dbReference type="RefSeq" id="WP_091016816.1">
    <property type="nucleotide sequence ID" value="NZ_CP041745.1"/>
</dbReference>
<dbReference type="AlphaFoldDB" id="A0A1I3RVZ8"/>
<sequence length="229" mass="25288">MASEAWNTFEKNIKDVITLHNLHTRVAMTDSSAPPETEVLNRAGIVLTTSFWEAFCEDVAAEALEKIVASAKDASVLPKEIKKQIARELKANSNEVAVWDLAGDNWRVLLQTRLAALQDARNKKLNTPKSQNIDDLFESAIGLPGVSSGWTIEYCTEPGKTILMDADATRKKLDEMVTLRGEIAHRGKAKAAIMKDDVKDYAMFVAGIAISINRQLSEYVQSISGVKPW</sequence>
<dbReference type="OrthoDB" id="9134022at2"/>
<feature type="domain" description="RiboL-PSP-HEPN" evidence="1">
    <location>
        <begin position="10"/>
        <end position="217"/>
    </location>
</feature>
<keyword evidence="3" id="KW-1185">Reference proteome</keyword>
<proteinExistence type="predicted"/>
<dbReference type="EMBL" id="FOQU01000007">
    <property type="protein sequence ID" value="SFJ49436.1"/>
    <property type="molecule type" value="Genomic_DNA"/>
</dbReference>
<protein>
    <recommendedName>
        <fullName evidence="1">RiboL-PSP-HEPN domain-containing protein</fullName>
    </recommendedName>
</protein>
<dbReference type="InterPro" id="IPR041519">
    <property type="entry name" value="HEPN_RiboL-PSP"/>
</dbReference>
<name>A0A1I3RVZ8_9BURK</name>
<gene>
    <name evidence="2" type="ORF">SAMN05192543_107417</name>
</gene>
<dbReference type="Pfam" id="PF18735">
    <property type="entry name" value="HEPN_RiboL-PSP"/>
    <property type="match status" value="1"/>
</dbReference>
<evidence type="ECO:0000313" key="2">
    <source>
        <dbReference type="EMBL" id="SFJ49436.1"/>
    </source>
</evidence>
<accession>A0A1I3RVZ8</accession>